<organism evidence="1 2">
    <name type="scientific">Vibrio vulnificus (strain YJ016)</name>
    <dbReference type="NCBI Taxonomy" id="196600"/>
    <lineage>
        <taxon>Bacteria</taxon>
        <taxon>Pseudomonadati</taxon>
        <taxon>Pseudomonadota</taxon>
        <taxon>Gammaproteobacteria</taxon>
        <taxon>Vibrionales</taxon>
        <taxon>Vibrionaceae</taxon>
        <taxon>Vibrio</taxon>
    </lineage>
</organism>
<sequence>MFTKRLDARFIESDSLLPNWYAKSFGYWYLLEGCYASLLLTEQA</sequence>
<name>Q7MER6_VIBVY</name>
<proteinExistence type="predicted"/>
<protein>
    <submittedName>
        <fullName evidence="1">Uncharacterized protein</fullName>
    </submittedName>
</protein>
<evidence type="ECO:0000313" key="2">
    <source>
        <dbReference type="Proteomes" id="UP000002675"/>
    </source>
</evidence>
<dbReference type="AlphaFoldDB" id="Q7MER6"/>
<reference evidence="1 2" key="1">
    <citation type="journal article" date="2003" name="Genome Res.">
        <title>Comparative genome analysis of Vibrio vulnificus, a marine pathogen.</title>
        <authorList>
            <person name="Chen C.Y."/>
            <person name="Wu K.M."/>
            <person name="Chang Y.C."/>
            <person name="Chang C.H."/>
            <person name="Tsai H.C."/>
            <person name="Liao T.L."/>
            <person name="Liu Y.M."/>
            <person name="Chen H.J."/>
            <person name="Shen A.B."/>
            <person name="Li J.C."/>
            <person name="Su T.L."/>
            <person name="Shao C.P."/>
            <person name="Lee C.T."/>
            <person name="Hor L.I."/>
            <person name="Tsai S.F."/>
        </authorList>
    </citation>
    <scope>NUCLEOTIDE SEQUENCE [LARGE SCALE GENOMIC DNA]</scope>
    <source>
        <strain evidence="1 2">YJ016</strain>
    </source>
</reference>
<dbReference type="HOGENOM" id="CLU_3223807_0_0_6"/>
<accession>Q7MER6</accession>
<dbReference type="Proteomes" id="UP000002675">
    <property type="component" value="Chromosome II"/>
</dbReference>
<dbReference type="KEGG" id="vvy:VVA0604"/>
<evidence type="ECO:0000313" key="1">
    <source>
        <dbReference type="EMBL" id="BAC96630.1"/>
    </source>
</evidence>
<gene>
    <name evidence="1" type="ordered locus">VVA0604</name>
</gene>
<dbReference type="EMBL" id="BA000038">
    <property type="protein sequence ID" value="BAC96630.1"/>
    <property type="molecule type" value="Genomic_DNA"/>
</dbReference>